<dbReference type="InterPro" id="IPR013762">
    <property type="entry name" value="Integrase-like_cat_sf"/>
</dbReference>
<evidence type="ECO:0000256" key="4">
    <source>
        <dbReference type="ARBA" id="ARBA00023172"/>
    </source>
</evidence>
<protein>
    <submittedName>
        <fullName evidence="8">Tyrosine-type recombinase/integrase</fullName>
    </submittedName>
</protein>
<organism evidence="8 9">
    <name type="scientific">Ponticaulis profundi</name>
    <dbReference type="NCBI Taxonomy" id="2665222"/>
    <lineage>
        <taxon>Bacteria</taxon>
        <taxon>Pseudomonadati</taxon>
        <taxon>Pseudomonadota</taxon>
        <taxon>Alphaproteobacteria</taxon>
        <taxon>Hyphomonadales</taxon>
        <taxon>Hyphomonadaceae</taxon>
        <taxon>Ponticaulis</taxon>
    </lineage>
</organism>
<dbReference type="PANTHER" id="PTHR30629">
    <property type="entry name" value="PROPHAGE INTEGRASE"/>
    <property type="match status" value="1"/>
</dbReference>
<evidence type="ECO:0000313" key="9">
    <source>
        <dbReference type="Proteomes" id="UP001596303"/>
    </source>
</evidence>
<dbReference type="InterPro" id="IPR038488">
    <property type="entry name" value="Integrase_DNA-bd_sf"/>
</dbReference>
<sequence length="397" mass="45634">MILSHLLWVKMWDIMARQINKLNVKFVKSDLAPGKYYDGGGLTLVVHETNTKNWVVRTTVRRARRDIGIGSLKYVTLAEARKKRDEIIEIARNGGDPIAERRKSKGIPTFEQGALEFIEEQESSWDNPKHRQQWRNTLKTYCFPVIGSEPLDEIDSAAVRKCIEPIWSTKHETANRTLQRCSKIFNWAVAKGYREKANPCLGLKETLPRLRSQRKHFDAMPWSDVPEFYKQLTNSDAFSASALRFVILSAARSGEVRHALWSEINDNVWTIPAERTKMRKEHRVPITAEMGRILDLQRGLDENLVFPGMRRGRPMSDATMCKYLQSKTTPTMTVHGFRSSFRDWVDEYLQGNGDIAEACLAHSKGNAVIKAYARSDLFDRRMEMMCSWSSFVTSKTV</sequence>
<dbReference type="Pfam" id="PF22022">
    <property type="entry name" value="Phage_int_M"/>
    <property type="match status" value="1"/>
</dbReference>
<comment type="caution">
    <text evidence="8">The sequence shown here is derived from an EMBL/GenBank/DDBJ whole genome shotgun (WGS) entry which is preliminary data.</text>
</comment>
<accession>A0ABW1SEV4</accession>
<evidence type="ECO:0000259" key="6">
    <source>
        <dbReference type="PROSITE" id="PS51898"/>
    </source>
</evidence>
<dbReference type="InterPro" id="IPR050808">
    <property type="entry name" value="Phage_Integrase"/>
</dbReference>
<feature type="domain" description="Core-binding (CB)" evidence="7">
    <location>
        <begin position="108"/>
        <end position="189"/>
    </location>
</feature>
<comment type="similarity">
    <text evidence="1">Belongs to the 'phage' integrase family.</text>
</comment>
<evidence type="ECO:0000256" key="2">
    <source>
        <dbReference type="ARBA" id="ARBA00022908"/>
    </source>
</evidence>
<evidence type="ECO:0000313" key="8">
    <source>
        <dbReference type="EMBL" id="MFC6199761.1"/>
    </source>
</evidence>
<keyword evidence="4" id="KW-0233">DNA recombination</keyword>
<dbReference type="Proteomes" id="UP001596303">
    <property type="component" value="Unassembled WGS sequence"/>
</dbReference>
<dbReference type="Gene3D" id="1.10.443.10">
    <property type="entry name" value="Intergrase catalytic core"/>
    <property type="match status" value="1"/>
</dbReference>
<dbReference type="SUPFAM" id="SSF56349">
    <property type="entry name" value="DNA breaking-rejoining enzymes"/>
    <property type="match status" value="1"/>
</dbReference>
<dbReference type="InterPro" id="IPR002104">
    <property type="entry name" value="Integrase_catalytic"/>
</dbReference>
<evidence type="ECO:0000256" key="1">
    <source>
        <dbReference type="ARBA" id="ARBA00008857"/>
    </source>
</evidence>
<evidence type="ECO:0000256" key="3">
    <source>
        <dbReference type="ARBA" id="ARBA00023125"/>
    </source>
</evidence>
<dbReference type="EMBL" id="JBHSSW010000066">
    <property type="protein sequence ID" value="MFC6199761.1"/>
    <property type="molecule type" value="Genomic_DNA"/>
</dbReference>
<dbReference type="Pfam" id="PF13356">
    <property type="entry name" value="Arm-DNA-bind_3"/>
    <property type="match status" value="1"/>
</dbReference>
<dbReference type="PROSITE" id="PS51898">
    <property type="entry name" value="TYR_RECOMBINASE"/>
    <property type="match status" value="1"/>
</dbReference>
<proteinExistence type="inferred from homology"/>
<dbReference type="InterPro" id="IPR053876">
    <property type="entry name" value="Phage_int_M"/>
</dbReference>
<reference evidence="9" key="1">
    <citation type="journal article" date="2019" name="Int. J. Syst. Evol. Microbiol.">
        <title>The Global Catalogue of Microorganisms (GCM) 10K type strain sequencing project: providing services to taxonomists for standard genome sequencing and annotation.</title>
        <authorList>
            <consortium name="The Broad Institute Genomics Platform"/>
            <consortium name="The Broad Institute Genome Sequencing Center for Infectious Disease"/>
            <person name="Wu L."/>
            <person name="Ma J."/>
        </authorList>
    </citation>
    <scope>NUCLEOTIDE SEQUENCE [LARGE SCALE GENOMIC DNA]</scope>
    <source>
        <strain evidence="9">CGMCC-1.15741</strain>
    </source>
</reference>
<keyword evidence="9" id="KW-1185">Reference proteome</keyword>
<name>A0ABW1SEV4_9PROT</name>
<evidence type="ECO:0000256" key="5">
    <source>
        <dbReference type="PROSITE-ProRule" id="PRU01248"/>
    </source>
</evidence>
<dbReference type="CDD" id="cd00801">
    <property type="entry name" value="INT_P4_C"/>
    <property type="match status" value="1"/>
</dbReference>
<feature type="domain" description="Tyr recombinase" evidence="6">
    <location>
        <begin position="215"/>
        <end position="386"/>
    </location>
</feature>
<dbReference type="PROSITE" id="PS51900">
    <property type="entry name" value="CB"/>
    <property type="match status" value="1"/>
</dbReference>
<dbReference type="Gene3D" id="1.10.150.130">
    <property type="match status" value="1"/>
</dbReference>
<dbReference type="InterPro" id="IPR010998">
    <property type="entry name" value="Integrase_recombinase_N"/>
</dbReference>
<gene>
    <name evidence="8" type="ORF">ACFQDM_16905</name>
</gene>
<dbReference type="Pfam" id="PF00589">
    <property type="entry name" value="Phage_integrase"/>
    <property type="match status" value="1"/>
</dbReference>
<dbReference type="InterPro" id="IPR011010">
    <property type="entry name" value="DNA_brk_join_enz"/>
</dbReference>
<keyword evidence="3 5" id="KW-0238">DNA-binding</keyword>
<evidence type="ECO:0000259" key="7">
    <source>
        <dbReference type="PROSITE" id="PS51900"/>
    </source>
</evidence>
<dbReference type="Gene3D" id="3.30.160.390">
    <property type="entry name" value="Integrase, DNA-binding domain"/>
    <property type="match status" value="1"/>
</dbReference>
<dbReference type="PANTHER" id="PTHR30629:SF2">
    <property type="entry name" value="PROPHAGE INTEGRASE INTS-RELATED"/>
    <property type="match status" value="1"/>
</dbReference>
<keyword evidence="2" id="KW-0229">DNA integration</keyword>
<dbReference type="InterPro" id="IPR025166">
    <property type="entry name" value="Integrase_DNA_bind_dom"/>
</dbReference>
<dbReference type="InterPro" id="IPR044068">
    <property type="entry name" value="CB"/>
</dbReference>